<dbReference type="FunFam" id="3.40.50.300:FF:000395">
    <property type="entry name" value="Replication factor C subunit 1"/>
    <property type="match status" value="1"/>
</dbReference>
<gene>
    <name evidence="14" type="ORF">BO71DRAFT_333681</name>
</gene>
<evidence type="ECO:0000256" key="5">
    <source>
        <dbReference type="ARBA" id="ARBA00022705"/>
    </source>
</evidence>
<proteinExistence type="inferred from homology"/>
<dbReference type="Pfam" id="PF00004">
    <property type="entry name" value="AAA"/>
    <property type="match status" value="1"/>
</dbReference>
<dbReference type="GO" id="GO:0005634">
    <property type="term" value="C:nucleus"/>
    <property type="evidence" value="ECO:0007669"/>
    <property type="project" value="UniProtKB-SubCell"/>
</dbReference>
<evidence type="ECO:0000256" key="3">
    <source>
        <dbReference type="ARBA" id="ARBA00020401"/>
    </source>
</evidence>
<dbReference type="InterPro" id="IPR012178">
    <property type="entry name" value="RFC1"/>
</dbReference>
<dbReference type="OrthoDB" id="446168at2759"/>
<reference evidence="14 15" key="1">
    <citation type="submission" date="2018-02" db="EMBL/GenBank/DDBJ databases">
        <title>The genomes of Aspergillus section Nigri reveals drivers in fungal speciation.</title>
        <authorList>
            <consortium name="DOE Joint Genome Institute"/>
            <person name="Vesth T.C."/>
            <person name="Nybo J."/>
            <person name="Theobald S."/>
            <person name="Brandl J."/>
            <person name="Frisvad J.C."/>
            <person name="Nielsen K.F."/>
            <person name="Lyhne E.K."/>
            <person name="Kogle M.E."/>
            <person name="Kuo A."/>
            <person name="Riley R."/>
            <person name="Clum A."/>
            <person name="Nolan M."/>
            <person name="Lipzen A."/>
            <person name="Salamov A."/>
            <person name="Henrissat B."/>
            <person name="Wiebenga A."/>
            <person name="De vries R.P."/>
            <person name="Grigoriev I.V."/>
            <person name="Mortensen U.H."/>
            <person name="Andersen M.R."/>
            <person name="Baker S.E."/>
        </authorList>
    </citation>
    <scope>NUCLEOTIDE SEQUENCE [LARGE SCALE GENOMIC DNA]</scope>
    <source>
        <strain evidence="14 15">CBS 707.79</strain>
    </source>
</reference>
<feature type="compositionally biased region" description="Polar residues" evidence="12">
    <location>
        <begin position="444"/>
        <end position="461"/>
    </location>
</feature>
<dbReference type="GO" id="GO:0005524">
    <property type="term" value="F:ATP binding"/>
    <property type="evidence" value="ECO:0007669"/>
    <property type="project" value="UniProtKB-UniRule"/>
</dbReference>
<dbReference type="InterPro" id="IPR008921">
    <property type="entry name" value="DNA_pol3_clamp-load_cplx_C"/>
</dbReference>
<keyword evidence="9 10" id="KW-0539">Nucleus</keyword>
<dbReference type="FunFam" id="1.10.8.60:FF:000021">
    <property type="entry name" value="Replication factor C subunit 1"/>
    <property type="match status" value="1"/>
</dbReference>
<dbReference type="Gene3D" id="1.20.272.10">
    <property type="match status" value="1"/>
</dbReference>
<dbReference type="InterPro" id="IPR003959">
    <property type="entry name" value="ATPase_AAA_core"/>
</dbReference>
<evidence type="ECO:0000256" key="7">
    <source>
        <dbReference type="ARBA" id="ARBA00022840"/>
    </source>
</evidence>
<dbReference type="PIRSF" id="PIRSF036578">
    <property type="entry name" value="RFC1"/>
    <property type="match status" value="1"/>
</dbReference>
<dbReference type="CDD" id="cd00009">
    <property type="entry name" value="AAA"/>
    <property type="match status" value="1"/>
</dbReference>
<dbReference type="GO" id="GO:0006281">
    <property type="term" value="P:DNA repair"/>
    <property type="evidence" value="ECO:0007669"/>
    <property type="project" value="InterPro"/>
</dbReference>
<dbReference type="InterPro" id="IPR013725">
    <property type="entry name" value="DNA_replication_fac_RFC1_C"/>
</dbReference>
<dbReference type="SMART" id="SM00382">
    <property type="entry name" value="AAA"/>
    <property type="match status" value="1"/>
</dbReference>
<comment type="subcellular location">
    <subcellularLocation>
        <location evidence="1 10">Nucleus</location>
    </subcellularLocation>
</comment>
<keyword evidence="11" id="KW-0175">Coiled coil</keyword>
<dbReference type="SUPFAM" id="SSF48019">
    <property type="entry name" value="post-AAA+ oligomerization domain-like"/>
    <property type="match status" value="1"/>
</dbReference>
<dbReference type="AlphaFoldDB" id="A0A319CZX5"/>
<comment type="similarity">
    <text evidence="2 10">Belongs to the activator 1 large subunit family.</text>
</comment>
<evidence type="ECO:0000256" key="12">
    <source>
        <dbReference type="SAM" id="MobiDB-lite"/>
    </source>
</evidence>
<feature type="compositionally biased region" description="Basic residues" evidence="12">
    <location>
        <begin position="1009"/>
        <end position="1027"/>
    </location>
</feature>
<dbReference type="FunFam" id="3.40.50.10190:FF:000001">
    <property type="entry name" value="Replication factor C subunit 1"/>
    <property type="match status" value="1"/>
</dbReference>
<dbReference type="InterPro" id="IPR036420">
    <property type="entry name" value="BRCT_dom_sf"/>
</dbReference>
<keyword evidence="6 10" id="KW-0547">Nucleotide-binding</keyword>
<dbReference type="STRING" id="1448320.A0A319CZX5"/>
<dbReference type="GO" id="GO:0003689">
    <property type="term" value="F:DNA clamp loader activity"/>
    <property type="evidence" value="ECO:0007669"/>
    <property type="project" value="UniProtKB-UniRule"/>
</dbReference>
<evidence type="ECO:0000313" key="15">
    <source>
        <dbReference type="Proteomes" id="UP000247810"/>
    </source>
</evidence>
<keyword evidence="15" id="KW-1185">Reference proteome</keyword>
<dbReference type="GO" id="GO:0005663">
    <property type="term" value="C:DNA replication factor C complex"/>
    <property type="evidence" value="ECO:0007669"/>
    <property type="project" value="InterPro"/>
</dbReference>
<feature type="region of interest" description="Disordered" evidence="12">
    <location>
        <begin position="503"/>
        <end position="523"/>
    </location>
</feature>
<dbReference type="Pfam" id="PF25361">
    <property type="entry name" value="AAA_lid_RFC1"/>
    <property type="match status" value="1"/>
</dbReference>
<feature type="compositionally biased region" description="Basic residues" evidence="12">
    <location>
        <begin position="1042"/>
        <end position="1052"/>
    </location>
</feature>
<feature type="compositionally biased region" description="Low complexity" evidence="12">
    <location>
        <begin position="7"/>
        <end position="22"/>
    </location>
</feature>
<dbReference type="InterPro" id="IPR003593">
    <property type="entry name" value="AAA+_ATPase"/>
</dbReference>
<evidence type="ECO:0000256" key="8">
    <source>
        <dbReference type="ARBA" id="ARBA00023125"/>
    </source>
</evidence>
<dbReference type="InterPro" id="IPR027417">
    <property type="entry name" value="P-loop_NTPase"/>
</dbReference>
<protein>
    <recommendedName>
        <fullName evidence="3 10">Replication factor C subunit 1</fullName>
    </recommendedName>
</protein>
<name>A0A319CZX5_9EURO</name>
<evidence type="ECO:0000256" key="10">
    <source>
        <dbReference type="PIRNR" id="PIRNR036578"/>
    </source>
</evidence>
<feature type="domain" description="BRCT" evidence="13">
    <location>
        <begin position="322"/>
        <end position="401"/>
    </location>
</feature>
<feature type="region of interest" description="Disordered" evidence="12">
    <location>
        <begin position="975"/>
        <end position="1052"/>
    </location>
</feature>
<feature type="compositionally biased region" description="Acidic residues" evidence="12">
    <location>
        <begin position="975"/>
        <end position="1000"/>
    </location>
</feature>
<dbReference type="Pfam" id="PF08519">
    <property type="entry name" value="RFC1"/>
    <property type="match status" value="1"/>
</dbReference>
<keyword evidence="7 10" id="KW-0067">ATP-binding</keyword>
<dbReference type="Gene3D" id="3.40.50.300">
    <property type="entry name" value="P-loop containing nucleotide triphosphate hydrolases"/>
    <property type="match status" value="1"/>
</dbReference>
<accession>A0A319CZX5</accession>
<dbReference type="GO" id="GO:0006271">
    <property type="term" value="P:DNA strand elongation involved in DNA replication"/>
    <property type="evidence" value="ECO:0007669"/>
    <property type="project" value="UniProtKB-ARBA"/>
</dbReference>
<dbReference type="CDD" id="cd17752">
    <property type="entry name" value="BRCT_RFC1"/>
    <property type="match status" value="1"/>
</dbReference>
<dbReference type="Gene3D" id="1.10.8.60">
    <property type="match status" value="1"/>
</dbReference>
<evidence type="ECO:0000256" key="1">
    <source>
        <dbReference type="ARBA" id="ARBA00004123"/>
    </source>
</evidence>
<dbReference type="PANTHER" id="PTHR23389:SF6">
    <property type="entry name" value="REPLICATION FACTOR C SUBUNIT 1"/>
    <property type="match status" value="1"/>
</dbReference>
<dbReference type="GO" id="GO:0016887">
    <property type="term" value="F:ATP hydrolysis activity"/>
    <property type="evidence" value="ECO:0007669"/>
    <property type="project" value="InterPro"/>
</dbReference>
<keyword evidence="4" id="KW-0597">Phosphoprotein</keyword>
<keyword evidence="5 10" id="KW-0235">DNA replication</keyword>
<feature type="coiled-coil region" evidence="11">
    <location>
        <begin position="412"/>
        <end position="439"/>
    </location>
</feature>
<evidence type="ECO:0000256" key="9">
    <source>
        <dbReference type="ARBA" id="ARBA00023242"/>
    </source>
</evidence>
<dbReference type="SMART" id="SM00292">
    <property type="entry name" value="BRCT"/>
    <property type="match status" value="1"/>
</dbReference>
<dbReference type="PROSITE" id="PS50172">
    <property type="entry name" value="BRCT"/>
    <property type="match status" value="1"/>
</dbReference>
<feature type="region of interest" description="Disordered" evidence="12">
    <location>
        <begin position="1"/>
        <end position="296"/>
    </location>
</feature>
<dbReference type="VEuPathDB" id="FungiDB:BO71DRAFT_333681"/>
<evidence type="ECO:0000313" key="14">
    <source>
        <dbReference type="EMBL" id="PYH90796.1"/>
    </source>
</evidence>
<dbReference type="Proteomes" id="UP000247810">
    <property type="component" value="Unassembled WGS sequence"/>
</dbReference>
<dbReference type="GO" id="GO:0003677">
    <property type="term" value="F:DNA binding"/>
    <property type="evidence" value="ECO:0007669"/>
    <property type="project" value="UniProtKB-KW"/>
</dbReference>
<evidence type="ECO:0000256" key="2">
    <source>
        <dbReference type="ARBA" id="ARBA00006116"/>
    </source>
</evidence>
<feature type="compositionally biased region" description="Acidic residues" evidence="12">
    <location>
        <begin position="157"/>
        <end position="175"/>
    </location>
</feature>
<dbReference type="EMBL" id="KZ825968">
    <property type="protein sequence ID" value="PYH90796.1"/>
    <property type="molecule type" value="Genomic_DNA"/>
</dbReference>
<dbReference type="SUPFAM" id="SSF52113">
    <property type="entry name" value="BRCT domain"/>
    <property type="match status" value="1"/>
</dbReference>
<dbReference type="InterPro" id="IPR001357">
    <property type="entry name" value="BRCT_dom"/>
</dbReference>
<feature type="compositionally biased region" description="Basic and acidic residues" evidence="12">
    <location>
        <begin position="265"/>
        <end position="276"/>
    </location>
</feature>
<feature type="region of interest" description="Disordered" evidence="12">
    <location>
        <begin position="443"/>
        <end position="463"/>
    </location>
</feature>
<sequence length="1052" mass="116530">MPADIRSFFGSKSSQGSSASPAKPSPKKEEPATRKKRTRKVVDDSDDEEVVPAKTASPKVKAPSKPYPEPSKGEPTSTSDYFASSKKRGRPARSSAPAPVDEPAAEQSPKPKKPTETEKPVKRASRASTKKSTAVLDDDKAGDDDIFATEYKKSGKDDDDYVEEEDKDSDSELEELVVKPASAASGKPGRKTQSPPPESDDDVVMEDLPKRSSRATKSATSQPARKRKSEVFEKDEDPEFKTSPKKGDKAKATSHTPKKPRASPTKKDQPESKEIQDIFDSIPTIRPPSPPAETGEKKKFNFAAQAQRSRSPVGGSVQMPDGEENCLAGLAFVFTGVLDSLGRDEGQALVKKYGGKVTGAPSSKTSYVVLGADAGPKKLATIKQHNLKTINEEGLFELIRRLPANGGDGKAAEKHEAKKKADEEKVRAMAAEIDREEKRKAMTMRNNAPSGSQPPSNSQTPKIDDRLWTTKYAPTSTTMIYGNKGVVEKLQNWLRDWHKNAKSSFKKPGRDGSGTYRSVMIHGPPGIGKTTAAHLVARTEGFDVVETNASDTRSKKLVENGLLGVLDTTSLQGYFSGVGKKVESEKKNLVLIMDEVDGMSAGDRGGVGALAAIAKKTNIPLILICNERRLPKMKPFDHVTFELPFRRPTAEQIRARLSTICFREGLKIPPQVLDSLIEGTNADIRQVINMLSTVKLDQKNLNYEKGREMSKAWEKHVILKPWDIVSKILSAQMFSPSSTATLNEKTELYFNDHEFSYLMLQENYLRTRPALAGGYQGREQKLKLLELADNAASSISDGDLVDRMIHGTQQQWSLMPTHAIFSFVRPASFIYGNMSERPGFTSWLGQNSKQGKLWRLIKEIQGHMRLRASGDRDEIRQQYMPLIWDRIVRRLMVEGKDSVDDVIDFMDSYFLTREDWDALVELGLGPMDESKVKLETQTKAAFTRIYNQRSHPLPFMKASNVTAPKKMPKEKPDIEDAIEESDDGDVLDDDSKDNEEDEELDLKKDKYVRVPKKSAAKGGAKGKKTKKAAADDDFIDDEEKPKKARGRKPKAK</sequence>
<dbReference type="CDD" id="cd18140">
    <property type="entry name" value="HLD_clamp_RFC"/>
    <property type="match status" value="1"/>
</dbReference>
<evidence type="ECO:0000256" key="6">
    <source>
        <dbReference type="ARBA" id="ARBA00022741"/>
    </source>
</evidence>
<dbReference type="Pfam" id="PF00533">
    <property type="entry name" value="BRCT"/>
    <property type="match status" value="1"/>
</dbReference>
<evidence type="ECO:0000259" key="13">
    <source>
        <dbReference type="PROSITE" id="PS50172"/>
    </source>
</evidence>
<dbReference type="InterPro" id="IPR047854">
    <property type="entry name" value="RFC_lid"/>
</dbReference>
<dbReference type="PANTHER" id="PTHR23389">
    <property type="entry name" value="CHROMOSOME TRANSMISSION FIDELITY FACTOR 18"/>
    <property type="match status" value="1"/>
</dbReference>
<evidence type="ECO:0000256" key="4">
    <source>
        <dbReference type="ARBA" id="ARBA00022553"/>
    </source>
</evidence>
<feature type="compositionally biased region" description="Basic and acidic residues" evidence="12">
    <location>
        <begin position="239"/>
        <end position="251"/>
    </location>
</feature>
<evidence type="ECO:0000256" key="11">
    <source>
        <dbReference type="SAM" id="Coils"/>
    </source>
</evidence>
<dbReference type="Gene3D" id="3.40.50.10190">
    <property type="entry name" value="BRCT domain"/>
    <property type="match status" value="1"/>
</dbReference>
<organism evidence="14 15">
    <name type="scientific">Aspergillus ellipticus CBS 707.79</name>
    <dbReference type="NCBI Taxonomy" id="1448320"/>
    <lineage>
        <taxon>Eukaryota</taxon>
        <taxon>Fungi</taxon>
        <taxon>Dikarya</taxon>
        <taxon>Ascomycota</taxon>
        <taxon>Pezizomycotina</taxon>
        <taxon>Eurotiomycetes</taxon>
        <taxon>Eurotiomycetidae</taxon>
        <taxon>Eurotiales</taxon>
        <taxon>Aspergillaceae</taxon>
        <taxon>Aspergillus</taxon>
        <taxon>Aspergillus subgen. Circumdati</taxon>
    </lineage>
</organism>
<keyword evidence="8" id="KW-0238">DNA-binding</keyword>
<dbReference type="SUPFAM" id="SSF52540">
    <property type="entry name" value="P-loop containing nucleoside triphosphate hydrolases"/>
    <property type="match status" value="1"/>
</dbReference>
<dbReference type="FunFam" id="1.20.272.10:FF:000005">
    <property type="entry name" value="Replication factor C subunit 1"/>
    <property type="match status" value="1"/>
</dbReference>